<feature type="region of interest" description="Disordered" evidence="1">
    <location>
        <begin position="1"/>
        <end position="23"/>
    </location>
</feature>
<dbReference type="AlphaFoldDB" id="A0AAW2VYY2"/>
<feature type="compositionally biased region" description="Polar residues" evidence="1">
    <location>
        <begin position="56"/>
        <end position="65"/>
    </location>
</feature>
<proteinExistence type="predicted"/>
<sequence length="65" mass="6704">METPSNTLNKKNTVETTGSTQALQVVPGTPLALASGTMVLGLPRPADPLTQPPRHSCSSDTSSRG</sequence>
<protein>
    <submittedName>
        <fullName evidence="2">Uncharacterized protein</fullName>
    </submittedName>
</protein>
<evidence type="ECO:0000313" key="2">
    <source>
        <dbReference type="EMBL" id="KAL0434166.1"/>
    </source>
</evidence>
<reference evidence="2" key="1">
    <citation type="submission" date="2020-06" db="EMBL/GenBank/DDBJ databases">
        <authorList>
            <person name="Li T."/>
            <person name="Hu X."/>
            <person name="Zhang T."/>
            <person name="Song X."/>
            <person name="Zhang H."/>
            <person name="Dai N."/>
            <person name="Sheng W."/>
            <person name="Hou X."/>
            <person name="Wei L."/>
        </authorList>
    </citation>
    <scope>NUCLEOTIDE SEQUENCE</scope>
    <source>
        <strain evidence="2">KEN1</strain>
        <tissue evidence="2">Leaf</tissue>
    </source>
</reference>
<accession>A0AAW2VYY2</accession>
<organism evidence="2">
    <name type="scientific">Sesamum latifolium</name>
    <dbReference type="NCBI Taxonomy" id="2727402"/>
    <lineage>
        <taxon>Eukaryota</taxon>
        <taxon>Viridiplantae</taxon>
        <taxon>Streptophyta</taxon>
        <taxon>Embryophyta</taxon>
        <taxon>Tracheophyta</taxon>
        <taxon>Spermatophyta</taxon>
        <taxon>Magnoliopsida</taxon>
        <taxon>eudicotyledons</taxon>
        <taxon>Gunneridae</taxon>
        <taxon>Pentapetalae</taxon>
        <taxon>asterids</taxon>
        <taxon>lamiids</taxon>
        <taxon>Lamiales</taxon>
        <taxon>Pedaliaceae</taxon>
        <taxon>Sesamum</taxon>
    </lineage>
</organism>
<comment type="caution">
    <text evidence="2">The sequence shown here is derived from an EMBL/GenBank/DDBJ whole genome shotgun (WGS) entry which is preliminary data.</text>
</comment>
<evidence type="ECO:0000256" key="1">
    <source>
        <dbReference type="SAM" id="MobiDB-lite"/>
    </source>
</evidence>
<dbReference type="EMBL" id="JACGWN010000009">
    <property type="protein sequence ID" value="KAL0434166.1"/>
    <property type="molecule type" value="Genomic_DNA"/>
</dbReference>
<gene>
    <name evidence="2" type="ORF">Slati_2750900</name>
</gene>
<reference evidence="2" key="2">
    <citation type="journal article" date="2024" name="Plant">
        <title>Genomic evolution and insights into agronomic trait innovations of Sesamum species.</title>
        <authorList>
            <person name="Miao H."/>
            <person name="Wang L."/>
            <person name="Qu L."/>
            <person name="Liu H."/>
            <person name="Sun Y."/>
            <person name="Le M."/>
            <person name="Wang Q."/>
            <person name="Wei S."/>
            <person name="Zheng Y."/>
            <person name="Lin W."/>
            <person name="Duan Y."/>
            <person name="Cao H."/>
            <person name="Xiong S."/>
            <person name="Wang X."/>
            <person name="Wei L."/>
            <person name="Li C."/>
            <person name="Ma Q."/>
            <person name="Ju M."/>
            <person name="Zhao R."/>
            <person name="Li G."/>
            <person name="Mu C."/>
            <person name="Tian Q."/>
            <person name="Mei H."/>
            <person name="Zhang T."/>
            <person name="Gao T."/>
            <person name="Zhang H."/>
        </authorList>
    </citation>
    <scope>NUCLEOTIDE SEQUENCE</scope>
    <source>
        <strain evidence="2">KEN1</strain>
    </source>
</reference>
<name>A0AAW2VYY2_9LAMI</name>
<feature type="region of interest" description="Disordered" evidence="1">
    <location>
        <begin position="42"/>
        <end position="65"/>
    </location>
</feature>